<feature type="compositionally biased region" description="Basic and acidic residues" evidence="1">
    <location>
        <begin position="129"/>
        <end position="140"/>
    </location>
</feature>
<proteinExistence type="predicted"/>
<evidence type="ECO:0000313" key="2">
    <source>
        <dbReference type="EMBL" id="JAV02732.1"/>
    </source>
</evidence>
<sequence>MNLWVELIVKGQKASLDAFATFLRKRATEVTDDNFEESGRNTGGPGPCYCCKNYHKMFHCEFFRSRRVTNRWSMTKKSHLCSNCMQGRHPVRECKSMNNCKICNKRHNTILHVSMEAKAKSRKARRMKAREVKKMAKEEAQGVVKSEAPAQPTGQSTDKAKSKNRWRKKTPNTKKNSNRNTPQEVQQ</sequence>
<name>A0A1L8D8F5_9DIPT</name>
<evidence type="ECO:0000256" key="1">
    <source>
        <dbReference type="SAM" id="MobiDB-lite"/>
    </source>
</evidence>
<feature type="region of interest" description="Disordered" evidence="1">
    <location>
        <begin position="119"/>
        <end position="187"/>
    </location>
</feature>
<dbReference type="PANTHER" id="PTHR47331:SF1">
    <property type="entry name" value="GAG-LIKE PROTEIN"/>
    <property type="match status" value="1"/>
</dbReference>
<dbReference type="PANTHER" id="PTHR47331">
    <property type="entry name" value="PHD-TYPE DOMAIN-CONTAINING PROTEIN"/>
    <property type="match status" value="1"/>
</dbReference>
<dbReference type="AlphaFoldDB" id="A0A1L8D8F5"/>
<reference evidence="2" key="1">
    <citation type="submission" date="2016-12" db="EMBL/GenBank/DDBJ databases">
        <title>An insight into the sialome and mialome of the sand fly, Nyssomyia neivai.</title>
        <authorList>
            <person name="Sebastian V."/>
            <person name="Goulart T.M."/>
            <person name="Oliveira W."/>
            <person name="Calvo E."/>
            <person name="Oliveira L.F."/>
            <person name="Pinto M.C."/>
            <person name="Rosselino A.M."/>
            <person name="Ribeiro J.M."/>
        </authorList>
    </citation>
    <scope>NUCLEOTIDE SEQUENCE</scope>
</reference>
<accession>A0A1L8D8F5</accession>
<feature type="compositionally biased region" description="Basic residues" evidence="1">
    <location>
        <begin position="162"/>
        <end position="172"/>
    </location>
</feature>
<feature type="compositionally biased region" description="Polar residues" evidence="1">
    <location>
        <begin position="173"/>
        <end position="187"/>
    </location>
</feature>
<protein>
    <submittedName>
        <fullName evidence="2">Uncharacterized protein</fullName>
    </submittedName>
</protein>
<organism evidence="2">
    <name type="scientific">Nyssomyia neivai</name>
    <dbReference type="NCBI Taxonomy" id="330878"/>
    <lineage>
        <taxon>Eukaryota</taxon>
        <taxon>Metazoa</taxon>
        <taxon>Ecdysozoa</taxon>
        <taxon>Arthropoda</taxon>
        <taxon>Hexapoda</taxon>
        <taxon>Insecta</taxon>
        <taxon>Pterygota</taxon>
        <taxon>Neoptera</taxon>
        <taxon>Endopterygota</taxon>
        <taxon>Diptera</taxon>
        <taxon>Nematocera</taxon>
        <taxon>Psychodoidea</taxon>
        <taxon>Psychodidae</taxon>
        <taxon>Nyssomyia</taxon>
    </lineage>
</organism>
<dbReference type="EMBL" id="GFDF01011352">
    <property type="protein sequence ID" value="JAV02732.1"/>
    <property type="molecule type" value="Transcribed_RNA"/>
</dbReference>